<comment type="caution">
    <text evidence="1">The sequence shown here is derived from an EMBL/GenBank/DDBJ whole genome shotgun (WGS) entry which is preliminary data.</text>
</comment>
<keyword evidence="2" id="KW-1185">Reference proteome</keyword>
<dbReference type="AlphaFoldDB" id="V5DZ12"/>
<protein>
    <submittedName>
        <fullName evidence="1">Uncharacterized protein</fullName>
    </submittedName>
</protein>
<accession>V5DZ12</accession>
<dbReference type="Proteomes" id="UP000017842">
    <property type="component" value="Unassembled WGS sequence"/>
</dbReference>
<evidence type="ECO:0000313" key="1">
    <source>
        <dbReference type="EMBL" id="ESS72531.1"/>
    </source>
</evidence>
<dbReference type="RefSeq" id="WP_023494463.1">
    <property type="nucleotide sequence ID" value="NZ_AYLO01000052.1"/>
</dbReference>
<dbReference type="EMBL" id="AYLO01000052">
    <property type="protein sequence ID" value="ESS72531.1"/>
    <property type="molecule type" value="Genomic_DNA"/>
</dbReference>
<name>V5DZ12_9GAMM</name>
<proteinExistence type="predicted"/>
<reference evidence="1 2" key="1">
    <citation type="journal article" date="2013" name="Genome Announc.">
        <title>Draft Genome Sequence of the Methanotrophic Gammaproteobacterium Methyloglobulus morosus DSM 22980 Strain KoM1.</title>
        <authorList>
            <person name="Poehlein A."/>
            <person name="Deutzmann J.S."/>
            <person name="Daniel R."/>
            <person name="Simeonova D.D."/>
        </authorList>
    </citation>
    <scope>NUCLEOTIDE SEQUENCE [LARGE SCALE GENOMIC DNA]</scope>
    <source>
        <strain evidence="1 2">KoM1</strain>
    </source>
</reference>
<organism evidence="1 2">
    <name type="scientific">Methyloglobulus morosus KoM1</name>
    <dbReference type="NCBI Taxonomy" id="1116472"/>
    <lineage>
        <taxon>Bacteria</taxon>
        <taxon>Pseudomonadati</taxon>
        <taxon>Pseudomonadota</taxon>
        <taxon>Gammaproteobacteria</taxon>
        <taxon>Methylococcales</taxon>
        <taxon>Methylococcaceae</taxon>
        <taxon>Methyloglobulus</taxon>
    </lineage>
</organism>
<evidence type="ECO:0000313" key="2">
    <source>
        <dbReference type="Proteomes" id="UP000017842"/>
    </source>
</evidence>
<gene>
    <name evidence="1" type="ORF">MGMO_54c00200</name>
</gene>
<sequence>MRWLYLFVKSKGALTERQCAVFCLKAISVLLSIHYMQQNMLRYFALPQQPQ</sequence>